<evidence type="ECO:0000256" key="6">
    <source>
        <dbReference type="SAM" id="MobiDB-lite"/>
    </source>
</evidence>
<dbReference type="PANTHER" id="PTHR20982:SF3">
    <property type="entry name" value="MITOCHONDRIAL RIBOSOME RECYCLING FACTOR PSEUDO 1"/>
    <property type="match status" value="1"/>
</dbReference>
<reference evidence="8 9" key="1">
    <citation type="journal article" date="2014" name="Nat. Commun.">
        <title>Klebsormidium flaccidum genome reveals primary factors for plant terrestrial adaptation.</title>
        <authorList>
            <person name="Hori K."/>
            <person name="Maruyama F."/>
            <person name="Fujisawa T."/>
            <person name="Togashi T."/>
            <person name="Yamamoto N."/>
            <person name="Seo M."/>
            <person name="Sato S."/>
            <person name="Yamada T."/>
            <person name="Mori H."/>
            <person name="Tajima N."/>
            <person name="Moriyama T."/>
            <person name="Ikeuchi M."/>
            <person name="Watanabe M."/>
            <person name="Wada H."/>
            <person name="Kobayashi K."/>
            <person name="Saito M."/>
            <person name="Masuda T."/>
            <person name="Sasaki-Sekimoto Y."/>
            <person name="Mashiguchi K."/>
            <person name="Awai K."/>
            <person name="Shimojima M."/>
            <person name="Masuda S."/>
            <person name="Iwai M."/>
            <person name="Nobusawa T."/>
            <person name="Narise T."/>
            <person name="Kondo S."/>
            <person name="Saito H."/>
            <person name="Sato R."/>
            <person name="Murakawa M."/>
            <person name="Ihara Y."/>
            <person name="Oshima-Yamada Y."/>
            <person name="Ohtaka K."/>
            <person name="Satoh M."/>
            <person name="Sonobe K."/>
            <person name="Ishii M."/>
            <person name="Ohtani R."/>
            <person name="Kanamori-Sato M."/>
            <person name="Honoki R."/>
            <person name="Miyazaki D."/>
            <person name="Mochizuki H."/>
            <person name="Umetsu J."/>
            <person name="Higashi K."/>
            <person name="Shibata D."/>
            <person name="Kamiya Y."/>
            <person name="Sato N."/>
            <person name="Nakamura Y."/>
            <person name="Tabata S."/>
            <person name="Ida S."/>
            <person name="Kurokawa K."/>
            <person name="Ohta H."/>
        </authorList>
    </citation>
    <scope>NUCLEOTIDE SEQUENCE [LARGE SCALE GENOMIC DNA]</scope>
    <source>
        <strain evidence="8 9">NIES-2285</strain>
    </source>
</reference>
<comment type="similarity">
    <text evidence="2">Belongs to the RRF family.</text>
</comment>
<dbReference type="InterPro" id="IPR002661">
    <property type="entry name" value="Ribosome_recyc_fac"/>
</dbReference>
<keyword evidence="9" id="KW-1185">Reference proteome</keyword>
<comment type="function">
    <text evidence="1">Responsible for the release of ribosomes from messenger RNA at the termination of chloroplastic protein biosynthesis.</text>
</comment>
<accession>A0A1Y1IH24</accession>
<sequence>MAARALRKMGRTQLQEFVQSIARALGPRGRMINVEGGSEGGLSESDLRRDRIERSVNASSSANGNQAEFPLEADAGGVNGPVSRREAARAKRMRKQVQYMESVLHVTGTAVSVEAPDGERRRSGRVVLLDPAVEPEHLQQAGVVAIIGQDPESLVPVTGSGERAARRRVVPLETTRAGVSDSILKGHFHLPPPWGAGTARPLHRKEYSTRAFTRVALLQPADITGIPLLLEQPPLGLVQLRGLAAKAKRDKKAKSGKGSKVVWNQDEDTGEAIEVGGSGGRDVARAEPDFDVEEKMEAALVALQREFGKLRTGRASPDMLDHVMVESYGSRTPLNRVGTVSVLSPQMLSITPFDQSLLKAIEKGVRASPMELNPKPEGTAVLVPVPTLTQEVRQNMIKVITKAGEAAKLSVRRARKDALDSIGKKEEGMPIDEVKRQEKKVDELTKLYVKRVDEACRSKGKDILEG</sequence>
<dbReference type="Gene3D" id="1.10.132.20">
    <property type="entry name" value="Ribosome-recycling factor"/>
    <property type="match status" value="1"/>
</dbReference>
<name>A0A1Y1IH24_KLENI</name>
<evidence type="ECO:0000256" key="4">
    <source>
        <dbReference type="ARBA" id="ARBA00022917"/>
    </source>
</evidence>
<dbReference type="AlphaFoldDB" id="A0A1Y1IH24"/>
<dbReference type="Pfam" id="PF01765">
    <property type="entry name" value="RRF"/>
    <property type="match status" value="1"/>
</dbReference>
<evidence type="ECO:0000313" key="8">
    <source>
        <dbReference type="EMBL" id="GAQ89362.1"/>
    </source>
</evidence>
<dbReference type="Proteomes" id="UP000054558">
    <property type="component" value="Unassembled WGS sequence"/>
</dbReference>
<evidence type="ECO:0000259" key="7">
    <source>
        <dbReference type="Pfam" id="PF01765"/>
    </source>
</evidence>
<dbReference type="CDD" id="cd00520">
    <property type="entry name" value="RRF"/>
    <property type="match status" value="1"/>
</dbReference>
<dbReference type="STRING" id="105231.A0A1Y1IH24"/>
<feature type="compositionally biased region" description="Polar residues" evidence="6">
    <location>
        <begin position="56"/>
        <end position="66"/>
    </location>
</feature>
<keyword evidence="4" id="KW-0648">Protein biosynthesis</keyword>
<dbReference type="NCBIfam" id="TIGR00496">
    <property type="entry name" value="frr"/>
    <property type="match status" value="1"/>
</dbReference>
<evidence type="ECO:0000256" key="2">
    <source>
        <dbReference type="ARBA" id="ARBA00005912"/>
    </source>
</evidence>
<dbReference type="GO" id="GO:0043023">
    <property type="term" value="F:ribosomal large subunit binding"/>
    <property type="evidence" value="ECO:0000318"/>
    <property type="project" value="GO_Central"/>
</dbReference>
<dbReference type="OrthoDB" id="407355at2759"/>
<dbReference type="FunFam" id="3.30.1360.40:FF:000001">
    <property type="entry name" value="Ribosome-recycling factor"/>
    <property type="match status" value="1"/>
</dbReference>
<protein>
    <recommendedName>
        <fullName evidence="3">Ribosome-recycling factor, chloroplastic</fullName>
    </recommendedName>
    <alternativeName>
        <fullName evidence="5">Ribosome-releasing factor, chloroplastic</fullName>
    </alternativeName>
</protein>
<dbReference type="Gene3D" id="3.30.1360.40">
    <property type="match status" value="1"/>
</dbReference>
<evidence type="ECO:0000313" key="9">
    <source>
        <dbReference type="Proteomes" id="UP000054558"/>
    </source>
</evidence>
<dbReference type="GO" id="GO:0005739">
    <property type="term" value="C:mitochondrion"/>
    <property type="evidence" value="ECO:0000318"/>
    <property type="project" value="GO_Central"/>
</dbReference>
<evidence type="ECO:0000256" key="5">
    <source>
        <dbReference type="ARBA" id="ARBA00032397"/>
    </source>
</evidence>
<feature type="domain" description="Ribosome recycling factor" evidence="7">
    <location>
        <begin position="303"/>
        <end position="464"/>
    </location>
</feature>
<feature type="region of interest" description="Disordered" evidence="6">
    <location>
        <begin position="54"/>
        <end position="90"/>
    </location>
</feature>
<dbReference type="InterPro" id="IPR036191">
    <property type="entry name" value="RRF_sf"/>
</dbReference>
<dbReference type="SUPFAM" id="SSF55194">
    <property type="entry name" value="Ribosome recycling factor, RRF"/>
    <property type="match status" value="1"/>
</dbReference>
<evidence type="ECO:0000256" key="3">
    <source>
        <dbReference type="ARBA" id="ARBA00014063"/>
    </source>
</evidence>
<dbReference type="InterPro" id="IPR023584">
    <property type="entry name" value="Ribosome_recyc_fac_dom"/>
</dbReference>
<dbReference type="PANTHER" id="PTHR20982">
    <property type="entry name" value="RIBOSOME RECYCLING FACTOR"/>
    <property type="match status" value="1"/>
</dbReference>
<dbReference type="EMBL" id="DF237463">
    <property type="protein sequence ID" value="GAQ89362.1"/>
    <property type="molecule type" value="Genomic_DNA"/>
</dbReference>
<dbReference type="GO" id="GO:0006412">
    <property type="term" value="P:translation"/>
    <property type="evidence" value="ECO:0000318"/>
    <property type="project" value="GO_Central"/>
</dbReference>
<evidence type="ECO:0000256" key="1">
    <source>
        <dbReference type="ARBA" id="ARBA00002952"/>
    </source>
</evidence>
<gene>
    <name evidence="8" type="ORF">KFL_005140060</name>
</gene>
<organism evidence="8 9">
    <name type="scientific">Klebsormidium nitens</name>
    <name type="common">Green alga</name>
    <name type="synonym">Ulothrix nitens</name>
    <dbReference type="NCBI Taxonomy" id="105231"/>
    <lineage>
        <taxon>Eukaryota</taxon>
        <taxon>Viridiplantae</taxon>
        <taxon>Streptophyta</taxon>
        <taxon>Klebsormidiophyceae</taxon>
        <taxon>Klebsormidiales</taxon>
        <taxon>Klebsormidiaceae</taxon>
        <taxon>Klebsormidium</taxon>
    </lineage>
</organism>
<proteinExistence type="inferred from homology"/>
<dbReference type="HAMAP" id="MF_00040">
    <property type="entry name" value="RRF"/>
    <property type="match status" value="1"/>
</dbReference>